<dbReference type="EMBL" id="JABFIF010000002">
    <property type="protein sequence ID" value="NOH15281.1"/>
    <property type="molecule type" value="Genomic_DNA"/>
</dbReference>
<dbReference type="RefSeq" id="WP_171302830.1">
    <property type="nucleotide sequence ID" value="NZ_JABFIF010000002.1"/>
</dbReference>
<protein>
    <submittedName>
        <fullName evidence="1">Uncharacterized protein</fullName>
    </submittedName>
</protein>
<evidence type="ECO:0000313" key="1">
    <source>
        <dbReference type="EMBL" id="NOH15281.1"/>
    </source>
</evidence>
<proteinExistence type="predicted"/>
<reference evidence="1 2" key="1">
    <citation type="submission" date="2020-05" db="EMBL/GenBank/DDBJ databases">
        <title>Draft genome sequence of Clostridium cochlearium strain AGROS13 isolated from a sheep dairy farm in New Zealand.</title>
        <authorList>
            <person name="Gupta T.B."/>
            <person name="Jauregui R."/>
            <person name="Risson A.N."/>
            <person name="Brightwell G."/>
            <person name="Maclean P."/>
        </authorList>
    </citation>
    <scope>NUCLEOTIDE SEQUENCE [LARGE SCALE GENOMIC DNA]</scope>
    <source>
        <strain evidence="1 2">AGROS13</strain>
    </source>
</reference>
<dbReference type="Proteomes" id="UP000528432">
    <property type="component" value="Unassembled WGS sequence"/>
</dbReference>
<accession>A0A7Y3V8B0</accession>
<sequence>MEKTGLTYEIIEKNMVYYANDLEIFIELENGKVFGLLSDDGDLVEITRDDLEEVFSSRGVRLK</sequence>
<evidence type="ECO:0000313" key="2">
    <source>
        <dbReference type="Proteomes" id="UP000528432"/>
    </source>
</evidence>
<dbReference type="AlphaFoldDB" id="A0A7Y3V8B0"/>
<organism evidence="1 2">
    <name type="scientific">Clostridium cochlearium</name>
    <dbReference type="NCBI Taxonomy" id="1494"/>
    <lineage>
        <taxon>Bacteria</taxon>
        <taxon>Bacillati</taxon>
        <taxon>Bacillota</taxon>
        <taxon>Clostridia</taxon>
        <taxon>Eubacteriales</taxon>
        <taxon>Clostridiaceae</taxon>
        <taxon>Clostridium</taxon>
    </lineage>
</organism>
<gene>
    <name evidence="1" type="ORF">HMJ28_02540</name>
</gene>
<name>A0A7Y3V8B0_CLOCO</name>
<comment type="caution">
    <text evidence="1">The sequence shown here is derived from an EMBL/GenBank/DDBJ whole genome shotgun (WGS) entry which is preliminary data.</text>
</comment>